<reference evidence="12" key="1">
    <citation type="submission" date="2018-11" db="EMBL/GenBank/DDBJ databases">
        <authorList>
            <consortium name="Pathogen Informatics"/>
        </authorList>
    </citation>
    <scope>NUCLEOTIDE SEQUENCE</scope>
</reference>
<dbReference type="GO" id="GO:0006869">
    <property type="term" value="P:lipid transport"/>
    <property type="evidence" value="ECO:0007669"/>
    <property type="project" value="UniProtKB-KW"/>
</dbReference>
<keyword evidence="6 11" id="KW-1133">Transmembrane helix</keyword>
<evidence type="ECO:0000256" key="10">
    <source>
        <dbReference type="SAM" id="MobiDB-lite"/>
    </source>
</evidence>
<feature type="compositionally biased region" description="Basic and acidic residues" evidence="10">
    <location>
        <begin position="62"/>
        <end position="93"/>
    </location>
</feature>
<proteinExistence type="inferred from homology"/>
<evidence type="ECO:0000256" key="1">
    <source>
        <dbReference type="ARBA" id="ARBA00004511"/>
    </source>
</evidence>
<dbReference type="EMBL" id="CAAALY010051016">
    <property type="protein sequence ID" value="VEL21387.1"/>
    <property type="molecule type" value="Genomic_DNA"/>
</dbReference>
<evidence type="ECO:0000256" key="8">
    <source>
        <dbReference type="ARBA" id="ARBA00023055"/>
    </source>
</evidence>
<name>A0A448WVP9_9PLAT</name>
<evidence type="ECO:0000256" key="9">
    <source>
        <dbReference type="ARBA" id="ARBA00023136"/>
    </source>
</evidence>
<evidence type="ECO:0000313" key="12">
    <source>
        <dbReference type="EMBL" id="VEL21387.1"/>
    </source>
</evidence>
<dbReference type="Proteomes" id="UP000784294">
    <property type="component" value="Unassembled WGS sequence"/>
</dbReference>
<feature type="compositionally biased region" description="Basic and acidic residues" evidence="10">
    <location>
        <begin position="122"/>
        <end position="132"/>
    </location>
</feature>
<dbReference type="GO" id="GO:0034727">
    <property type="term" value="P:piecemeal microautophagy of the nucleus"/>
    <property type="evidence" value="ECO:0007669"/>
    <property type="project" value="TreeGrafter"/>
</dbReference>
<feature type="compositionally biased region" description="Acidic residues" evidence="10">
    <location>
        <begin position="51"/>
        <end position="61"/>
    </location>
</feature>
<organism evidence="12 13">
    <name type="scientific">Protopolystoma xenopodis</name>
    <dbReference type="NCBI Taxonomy" id="117903"/>
    <lineage>
        <taxon>Eukaryota</taxon>
        <taxon>Metazoa</taxon>
        <taxon>Spiralia</taxon>
        <taxon>Lophotrochozoa</taxon>
        <taxon>Platyhelminthes</taxon>
        <taxon>Monogenea</taxon>
        <taxon>Polyopisthocotylea</taxon>
        <taxon>Polystomatidea</taxon>
        <taxon>Polystomatidae</taxon>
        <taxon>Protopolystoma</taxon>
    </lineage>
</organism>
<evidence type="ECO:0000256" key="2">
    <source>
        <dbReference type="ARBA" id="ARBA00006185"/>
    </source>
</evidence>
<feature type="transmembrane region" description="Helical" evidence="11">
    <location>
        <begin position="428"/>
        <end position="448"/>
    </location>
</feature>
<dbReference type="GO" id="GO:0000422">
    <property type="term" value="P:autophagy of mitochondrion"/>
    <property type="evidence" value="ECO:0007669"/>
    <property type="project" value="TreeGrafter"/>
</dbReference>
<evidence type="ECO:0000256" key="7">
    <source>
        <dbReference type="ARBA" id="ARBA00023006"/>
    </source>
</evidence>
<dbReference type="GO" id="GO:0005776">
    <property type="term" value="C:autophagosome"/>
    <property type="evidence" value="ECO:0007669"/>
    <property type="project" value="TreeGrafter"/>
</dbReference>
<keyword evidence="9 11" id="KW-0472">Membrane</keyword>
<comment type="caution">
    <text evidence="12">The sequence shown here is derived from an EMBL/GenBank/DDBJ whole genome shotgun (WGS) entry which is preliminary data.</text>
</comment>
<dbReference type="GO" id="GO:0034497">
    <property type="term" value="P:protein localization to phagophore assembly site"/>
    <property type="evidence" value="ECO:0007669"/>
    <property type="project" value="TreeGrafter"/>
</dbReference>
<dbReference type="PANTHER" id="PTHR13038:SF10">
    <property type="entry name" value="AUTOPHAGY-RELATED PROTEIN 9"/>
    <property type="match status" value="1"/>
</dbReference>
<evidence type="ECO:0000256" key="3">
    <source>
        <dbReference type="ARBA" id="ARBA00018074"/>
    </source>
</evidence>
<keyword evidence="4" id="KW-0813">Transport</keyword>
<evidence type="ECO:0000256" key="6">
    <source>
        <dbReference type="ARBA" id="ARBA00022989"/>
    </source>
</evidence>
<evidence type="ECO:0000256" key="11">
    <source>
        <dbReference type="SAM" id="Phobius"/>
    </source>
</evidence>
<sequence>MYFYEIPGVGDICSFAMLDVNRHGHPFWHPAGSLGASANDGPEPQVKGDVETEVAVDEEYDDIRNAGESGDSRKGEEQGPWKTDRILVDPAHDRKPKLPSSTGAHMSTRFATPDPDGPGRTGSERVVSRDVEQQEDDEEMVHSASAIGGKTELSLMHFHLTNPSWQLPPDSRAYLWAVRSQALNELQQHQQQFNLTPGISSAAASPYGVGGVSLGASNCLFSSLYSNPQQHQPQHLALPRHLNSTPVNMTSSLNGLETCEPLRRNIAHLPGYGHPDPNGCGFAGAIAESIVASISTSLTRSRLSPNTSVYRSISADPVLRPPSGTAATTSVSTVTKDTEPRLDPVNREEGWAPLAGDVSLPSQTIRPILTASMTASSNWQFQQQQMMLTAVAASAYQPYVSQTEEPSMSIWNSLELGTLAASLGKMNCIFISSLLFSLFGKALIYSNFSNNISIVMYTLHSYLCQSPILGLLIVLKNAVFILH</sequence>
<comment type="similarity">
    <text evidence="2">Belongs to the ATG9 family.</text>
</comment>
<dbReference type="OrthoDB" id="2020634at2759"/>
<keyword evidence="7" id="KW-0072">Autophagy</keyword>
<feature type="transmembrane region" description="Helical" evidence="11">
    <location>
        <begin position="454"/>
        <end position="475"/>
    </location>
</feature>
<dbReference type="GO" id="GO:0061709">
    <property type="term" value="P:reticulophagy"/>
    <property type="evidence" value="ECO:0007669"/>
    <property type="project" value="TreeGrafter"/>
</dbReference>
<keyword evidence="8" id="KW-0445">Lipid transport</keyword>
<comment type="subcellular location">
    <subcellularLocation>
        <location evidence="1">Preautophagosomal structure membrane</location>
        <topology evidence="1">Multi-pass membrane protein</topology>
    </subcellularLocation>
</comment>
<keyword evidence="5 11" id="KW-0812">Transmembrane</keyword>
<dbReference type="InterPro" id="IPR007241">
    <property type="entry name" value="Autophagy-rel_prot_9"/>
</dbReference>
<evidence type="ECO:0000313" key="13">
    <source>
        <dbReference type="Proteomes" id="UP000784294"/>
    </source>
</evidence>
<dbReference type="AlphaFoldDB" id="A0A448WVP9"/>
<feature type="region of interest" description="Disordered" evidence="10">
    <location>
        <begin position="33"/>
        <end position="139"/>
    </location>
</feature>
<gene>
    <name evidence="12" type="ORF">PXEA_LOCUS14827</name>
</gene>
<evidence type="ECO:0000256" key="5">
    <source>
        <dbReference type="ARBA" id="ARBA00022692"/>
    </source>
</evidence>
<dbReference type="PANTHER" id="PTHR13038">
    <property type="entry name" value="APG9 AUTOPHAGY 9"/>
    <property type="match status" value="1"/>
</dbReference>
<keyword evidence="13" id="KW-1185">Reference proteome</keyword>
<protein>
    <recommendedName>
        <fullName evidence="3">Autophagy-related protein 9</fullName>
    </recommendedName>
</protein>
<dbReference type="GO" id="GO:0034045">
    <property type="term" value="C:phagophore assembly site membrane"/>
    <property type="evidence" value="ECO:0007669"/>
    <property type="project" value="UniProtKB-SubCell"/>
</dbReference>
<accession>A0A448WVP9</accession>
<evidence type="ECO:0000256" key="4">
    <source>
        <dbReference type="ARBA" id="ARBA00022448"/>
    </source>
</evidence>